<dbReference type="Pfam" id="PF13193">
    <property type="entry name" value="AMP-binding_C"/>
    <property type="match status" value="1"/>
</dbReference>
<dbReference type="InterPro" id="IPR000873">
    <property type="entry name" value="AMP-dep_synth/lig_dom"/>
</dbReference>
<dbReference type="InterPro" id="IPR042099">
    <property type="entry name" value="ANL_N_sf"/>
</dbReference>
<dbReference type="EMBL" id="FTMD01000022">
    <property type="protein sequence ID" value="SIR59441.1"/>
    <property type="molecule type" value="Genomic_DNA"/>
</dbReference>
<dbReference type="PANTHER" id="PTHR43767:SF1">
    <property type="entry name" value="NONRIBOSOMAL PEPTIDE SYNTHASE PES1 (EUROFUNG)-RELATED"/>
    <property type="match status" value="1"/>
</dbReference>
<dbReference type="InterPro" id="IPR025110">
    <property type="entry name" value="AMP-bd_C"/>
</dbReference>
<dbReference type="GO" id="GO:0016878">
    <property type="term" value="F:acid-thiol ligase activity"/>
    <property type="evidence" value="ECO:0007669"/>
    <property type="project" value="UniProtKB-ARBA"/>
</dbReference>
<dbReference type="PANTHER" id="PTHR43767">
    <property type="entry name" value="LONG-CHAIN-FATTY-ACID--COA LIGASE"/>
    <property type="match status" value="1"/>
</dbReference>
<dbReference type="OrthoDB" id="9766486at2"/>
<dbReference type="Proteomes" id="UP000186819">
    <property type="component" value="Unassembled WGS sequence"/>
</dbReference>
<protein>
    <submittedName>
        <fullName evidence="3">Cyclohexanecarboxylate-CoA ligase/acyl-CoA synthetase</fullName>
    </submittedName>
</protein>
<dbReference type="InterPro" id="IPR050237">
    <property type="entry name" value="ATP-dep_AMP-bd_enzyme"/>
</dbReference>
<name>A0A1N7C711_9RHOO</name>
<dbReference type="STRING" id="34027.SAMN05421829_12239"/>
<feature type="domain" description="AMP-dependent synthetase/ligase" evidence="1">
    <location>
        <begin position="33"/>
        <end position="401"/>
    </location>
</feature>
<dbReference type="Gene3D" id="3.40.50.12780">
    <property type="entry name" value="N-terminal domain of ligase-like"/>
    <property type="match status" value="1"/>
</dbReference>
<evidence type="ECO:0000313" key="4">
    <source>
        <dbReference type="Proteomes" id="UP000186819"/>
    </source>
</evidence>
<sequence>MTRHQFPRFSETYGKTWRDAGLWTDYTLHQGLDDTVARCPDRTALITTSRSYTFAEFKAESDALAAGLLGIGIGPGDIVAVQLPNWVEFCFLQIALSRIGAVIQPTHTVFREREITNLFQFCGTDAVIVADSFKDFGYADMIRSVRPQLPGLRHFIVARGEPKGADECGLTALIEEGRGNLQRLEGIAPRADDVFYLNFTSGTEGNPKGFLHTHNTIMSLIRQLTGYMAGDTVMLACSPMTHSFGHFTTYYCVFGGFPMVVLDRYSPGELLGMIDRARVTMLSGTPAHLYGILRHPDFTKYDTSCIKSVAVGGARSSPELIAELQRTWGVKSANTYGMGETIVHTRTSPDDPDEKVRDSVGRPVFGAQLKIVDQKDRSRRMGAGEVGEICFRGPTLFVGYHNQAQKTAETRDDEGWFYTGDLGFVDADGYLCFAGRAKEVINRGGSKVYPKEIEDLLCQHPDVLDSAVVGMPDERLGERVCAYVVTRDNRDIPLAEVEAFFGQHKAMKYMYPEVLVRLDAMPMTPTGKIQKVALQQDAANRAKAAEAEAVRAGR</sequence>
<accession>A0A1N7C711</accession>
<feature type="domain" description="AMP-binding enzyme C-terminal" evidence="2">
    <location>
        <begin position="452"/>
        <end position="528"/>
    </location>
</feature>
<evidence type="ECO:0000313" key="3">
    <source>
        <dbReference type="EMBL" id="SIR59441.1"/>
    </source>
</evidence>
<dbReference type="RefSeq" id="WP_076604266.1">
    <property type="nucleotide sequence ID" value="NZ_FTMD01000022.1"/>
</dbReference>
<dbReference type="PROSITE" id="PS00455">
    <property type="entry name" value="AMP_BINDING"/>
    <property type="match status" value="1"/>
</dbReference>
<reference evidence="4" key="1">
    <citation type="submission" date="2017-01" db="EMBL/GenBank/DDBJ databases">
        <authorList>
            <person name="Varghese N."/>
            <person name="Submissions S."/>
        </authorList>
    </citation>
    <scope>NUCLEOTIDE SEQUENCE [LARGE SCALE GENOMIC DNA]</scope>
    <source>
        <strain evidence="4">ATCC 51758</strain>
    </source>
</reference>
<dbReference type="SUPFAM" id="SSF56801">
    <property type="entry name" value="Acetyl-CoA synthetase-like"/>
    <property type="match status" value="1"/>
</dbReference>
<dbReference type="InterPro" id="IPR020845">
    <property type="entry name" value="AMP-binding_CS"/>
</dbReference>
<proteinExistence type="predicted"/>
<dbReference type="Gene3D" id="3.30.300.30">
    <property type="match status" value="1"/>
</dbReference>
<keyword evidence="3" id="KW-0436">Ligase</keyword>
<gene>
    <name evidence="3" type="ORF">SAMN05421829_12239</name>
</gene>
<dbReference type="InterPro" id="IPR045851">
    <property type="entry name" value="AMP-bd_C_sf"/>
</dbReference>
<organism evidence="3 4">
    <name type="scientific">Aromatoleum tolulyticum</name>
    <dbReference type="NCBI Taxonomy" id="34027"/>
    <lineage>
        <taxon>Bacteria</taxon>
        <taxon>Pseudomonadati</taxon>
        <taxon>Pseudomonadota</taxon>
        <taxon>Betaproteobacteria</taxon>
        <taxon>Rhodocyclales</taxon>
        <taxon>Rhodocyclaceae</taxon>
        <taxon>Aromatoleum</taxon>
    </lineage>
</organism>
<dbReference type="AlphaFoldDB" id="A0A1N7C711"/>
<evidence type="ECO:0000259" key="2">
    <source>
        <dbReference type="Pfam" id="PF13193"/>
    </source>
</evidence>
<keyword evidence="4" id="KW-1185">Reference proteome</keyword>
<evidence type="ECO:0000259" key="1">
    <source>
        <dbReference type="Pfam" id="PF00501"/>
    </source>
</evidence>
<dbReference type="Pfam" id="PF00501">
    <property type="entry name" value="AMP-binding"/>
    <property type="match status" value="1"/>
</dbReference>